<name>A0A2P8GVI7_9MICO</name>
<dbReference type="AlphaFoldDB" id="A0A2P8GVI7"/>
<protein>
    <submittedName>
        <fullName evidence="1">Uncharacterized protein</fullName>
    </submittedName>
</protein>
<dbReference type="EMBL" id="RZGY01000001">
    <property type="protein sequence ID" value="RUQ87453.1"/>
    <property type="molecule type" value="Genomic_DNA"/>
</dbReference>
<gene>
    <name evidence="1" type="ORF">CLV49_1592</name>
    <name evidence="2" type="ORF">ELQ93_11235</name>
</gene>
<evidence type="ECO:0000313" key="2">
    <source>
        <dbReference type="EMBL" id="RUQ87453.1"/>
    </source>
</evidence>
<sequence length="173" mass="17907">MLTIQNLAPVLDLASTHGGLRDDRHVSSVLAETGWDPSPPDHDGAIDDCRWRFAGPSSDPVLGAHTWTSSSGGTGLGLGIIIETASLPAARALRDTIRAHIVSIGSFVQVESGEGWCAWSDGRVRVDLGVLAGSEDDGESIRSTVQVGLEPEGLDAEGGAGIPIAGVDHPARL</sequence>
<evidence type="ECO:0000313" key="3">
    <source>
        <dbReference type="Proteomes" id="UP000241203"/>
    </source>
</evidence>
<evidence type="ECO:0000313" key="4">
    <source>
        <dbReference type="Proteomes" id="UP000268291"/>
    </source>
</evidence>
<accession>A0A2P8GVI7</accession>
<proteinExistence type="predicted"/>
<keyword evidence="4" id="KW-1185">Reference proteome</keyword>
<comment type="caution">
    <text evidence="1">The sequence shown here is derived from an EMBL/GenBank/DDBJ whole genome shotgun (WGS) entry which is preliminary data.</text>
</comment>
<organism evidence="1 3">
    <name type="scientific">Labedella gwakjiensis</name>
    <dbReference type="NCBI Taxonomy" id="390269"/>
    <lineage>
        <taxon>Bacteria</taxon>
        <taxon>Bacillati</taxon>
        <taxon>Actinomycetota</taxon>
        <taxon>Actinomycetes</taxon>
        <taxon>Micrococcales</taxon>
        <taxon>Microbacteriaceae</taxon>
        <taxon>Labedella</taxon>
    </lineage>
</organism>
<dbReference type="Proteomes" id="UP000268291">
    <property type="component" value="Unassembled WGS sequence"/>
</dbReference>
<evidence type="ECO:0000313" key="1">
    <source>
        <dbReference type="EMBL" id="PSL37982.1"/>
    </source>
</evidence>
<dbReference type="EMBL" id="PYAU01000001">
    <property type="protein sequence ID" value="PSL37982.1"/>
    <property type="molecule type" value="Genomic_DNA"/>
</dbReference>
<dbReference type="Proteomes" id="UP000241203">
    <property type="component" value="Unassembled WGS sequence"/>
</dbReference>
<reference evidence="1 3" key="1">
    <citation type="submission" date="2018-03" db="EMBL/GenBank/DDBJ databases">
        <title>Genomic Encyclopedia of Archaeal and Bacterial Type Strains, Phase II (KMG-II): from individual species to whole genera.</title>
        <authorList>
            <person name="Goeker M."/>
        </authorList>
    </citation>
    <scope>NUCLEOTIDE SEQUENCE [LARGE SCALE GENOMIC DNA]</scope>
    <source>
        <strain evidence="1 3">DSM 21548</strain>
    </source>
</reference>
<dbReference type="RefSeq" id="WP_127054382.1">
    <property type="nucleotide sequence ID" value="NZ_PYAU01000001.1"/>
</dbReference>
<reference evidence="2 4" key="2">
    <citation type="submission" date="2018-12" db="EMBL/GenBank/DDBJ databases">
        <authorList>
            <person name="hu s."/>
            <person name="Xu Y."/>
            <person name="Xu B."/>
            <person name="Li F."/>
        </authorList>
    </citation>
    <scope>NUCLEOTIDE SEQUENCE [LARGE SCALE GENOMIC DNA]</scope>
    <source>
        <strain evidence="2 4">KSW2-17</strain>
    </source>
</reference>